<comment type="caution">
    <text evidence="3">The sequence shown here is derived from an EMBL/GenBank/DDBJ whole genome shotgun (WGS) entry which is preliminary data.</text>
</comment>
<evidence type="ECO:0000313" key="4">
    <source>
        <dbReference type="Proteomes" id="UP000324800"/>
    </source>
</evidence>
<feature type="domain" description="DDE-1" evidence="2">
    <location>
        <begin position="16"/>
        <end position="123"/>
    </location>
</feature>
<evidence type="ECO:0000256" key="1">
    <source>
        <dbReference type="SAM" id="MobiDB-lite"/>
    </source>
</evidence>
<proteinExistence type="predicted"/>
<dbReference type="Proteomes" id="UP000324800">
    <property type="component" value="Unassembled WGS sequence"/>
</dbReference>
<dbReference type="Pfam" id="PF03184">
    <property type="entry name" value="DDE_1"/>
    <property type="match status" value="1"/>
</dbReference>
<dbReference type="AlphaFoldDB" id="A0A5J4XBD2"/>
<reference evidence="3 4" key="1">
    <citation type="submission" date="2019-03" db="EMBL/GenBank/DDBJ databases">
        <title>Single cell metagenomics reveals metabolic interactions within the superorganism composed of flagellate Streblomastix strix and complex community of Bacteroidetes bacteria on its surface.</title>
        <authorList>
            <person name="Treitli S.C."/>
            <person name="Kolisko M."/>
            <person name="Husnik F."/>
            <person name="Keeling P."/>
            <person name="Hampl V."/>
        </authorList>
    </citation>
    <scope>NUCLEOTIDE SEQUENCE [LARGE SCALE GENOMIC DNA]</scope>
    <source>
        <strain evidence="3">ST1C</strain>
    </source>
</reference>
<dbReference type="EMBL" id="SNRW01000018">
    <property type="protein sequence ID" value="KAA6404232.1"/>
    <property type="molecule type" value="Genomic_DNA"/>
</dbReference>
<protein>
    <recommendedName>
        <fullName evidence="2">DDE-1 domain-containing protein</fullName>
    </recommendedName>
</protein>
<name>A0A5J4XBD2_9EUKA</name>
<dbReference type="GO" id="GO:0003676">
    <property type="term" value="F:nucleic acid binding"/>
    <property type="evidence" value="ECO:0007669"/>
    <property type="project" value="InterPro"/>
</dbReference>
<evidence type="ECO:0000313" key="3">
    <source>
        <dbReference type="EMBL" id="KAA6404232.1"/>
    </source>
</evidence>
<gene>
    <name evidence="3" type="ORF">EZS28_000252</name>
</gene>
<dbReference type="InterPro" id="IPR004875">
    <property type="entry name" value="DDE_SF_endonuclease_dom"/>
</dbReference>
<accession>A0A5J4XBD2</accession>
<evidence type="ECO:0000259" key="2">
    <source>
        <dbReference type="Pfam" id="PF03184"/>
    </source>
</evidence>
<sequence length="138" mass="16330">MFYEWIGQQKKSNYFYENARIVLFLDEHKFRLDQTASELLLGEGVSIIIFPGALRHILQLLDSIVFKQFRRHYKKLLLRQTRQMNRNQINEQETKKRSRAPPLESSEKRLMCVQAAIETYYMASISSSRMSSFECTGI</sequence>
<organism evidence="3 4">
    <name type="scientific">Streblomastix strix</name>
    <dbReference type="NCBI Taxonomy" id="222440"/>
    <lineage>
        <taxon>Eukaryota</taxon>
        <taxon>Metamonada</taxon>
        <taxon>Preaxostyla</taxon>
        <taxon>Oxymonadida</taxon>
        <taxon>Streblomastigidae</taxon>
        <taxon>Streblomastix</taxon>
    </lineage>
</organism>
<feature type="region of interest" description="Disordered" evidence="1">
    <location>
        <begin position="87"/>
        <end position="106"/>
    </location>
</feature>